<accession>A0A2H5BPB5</accession>
<protein>
    <submittedName>
        <fullName evidence="1">Uncharacterized protein</fullName>
    </submittedName>
</protein>
<reference evidence="2" key="1">
    <citation type="submission" date="2017-11" db="EMBL/GenBank/DDBJ databases">
        <title>Complete genome of Salmonella Myophage Mutine.</title>
        <authorList>
            <person name="Gutierrez J."/>
            <person name="Xie Y."/>
            <person name="Gill J.J."/>
            <person name="Liu M."/>
        </authorList>
    </citation>
    <scope>NUCLEOTIDE SEQUENCE [LARGE SCALE GENOMIC DNA]</scope>
</reference>
<sequence length="80" mass="8840">MSGQDSNSLPFSELTILCNPLLIKPFIFVDEGVESNHTSERHPVSPMHHLTIDLPELTHPASSCRCSSESGKISRNYESS</sequence>
<name>A0A2H5BPB5_9CAUD</name>
<keyword evidence="2" id="KW-1185">Reference proteome</keyword>
<evidence type="ECO:0000313" key="2">
    <source>
        <dbReference type="Proteomes" id="UP000240732"/>
    </source>
</evidence>
<evidence type="ECO:0000313" key="1">
    <source>
        <dbReference type="EMBL" id="AUG88173.1"/>
    </source>
</evidence>
<proteinExistence type="predicted"/>
<gene>
    <name evidence="1" type="ORF">CPT_Mutine_041</name>
</gene>
<organism evidence="1 2">
    <name type="scientific">Salmonella phage Mutine</name>
    <dbReference type="NCBI Taxonomy" id="2054274"/>
    <lineage>
        <taxon>Viruses</taxon>
        <taxon>Duplodnaviria</taxon>
        <taxon>Heunggongvirae</taxon>
        <taxon>Uroviricota</taxon>
        <taxon>Caudoviricetes</taxon>
        <taxon>Pantevenvirales</taxon>
        <taxon>Ackermannviridae</taxon>
        <taxon>Cvivirinae</taxon>
        <taxon>Kuttervirus</taxon>
        <taxon>Kuttervirus mutine</taxon>
    </lineage>
</organism>
<dbReference type="EMBL" id="MG428992">
    <property type="protein sequence ID" value="AUG88173.1"/>
    <property type="molecule type" value="Genomic_DNA"/>
</dbReference>
<dbReference type="Proteomes" id="UP000240732">
    <property type="component" value="Segment"/>
</dbReference>